<accession>A0ABY5NNV2</accession>
<dbReference type="RefSeq" id="WP_257498149.1">
    <property type="nucleotide sequence ID" value="NZ_CP102382.1"/>
</dbReference>
<protein>
    <submittedName>
        <fullName evidence="1">Uncharacterized protein</fullName>
    </submittedName>
</protein>
<sequence>MQKVPLTQEGVELKRRELESLPEAEFRNQLKEIQFNFREWGLSNFKLNEDQIAYFKEMPQEIVDQQGLGIAIGFDYKLEIRLTTPETYNAPLASKRRTRVIAEGSGTWTPGEPVHINKYYIGVSYTIPL</sequence>
<keyword evidence="2" id="KW-1185">Reference proteome</keyword>
<name>A0ABY5NNV2_9FLAO</name>
<gene>
    <name evidence="1" type="ORF">NPX36_07655</name>
</gene>
<proteinExistence type="predicted"/>
<organism evidence="1 2">
    <name type="scientific">Paenimyroides aestuarii</name>
    <dbReference type="NCBI Taxonomy" id="2968490"/>
    <lineage>
        <taxon>Bacteria</taxon>
        <taxon>Pseudomonadati</taxon>
        <taxon>Bacteroidota</taxon>
        <taxon>Flavobacteriia</taxon>
        <taxon>Flavobacteriales</taxon>
        <taxon>Flavobacteriaceae</taxon>
        <taxon>Paenimyroides</taxon>
    </lineage>
</organism>
<dbReference type="Proteomes" id="UP001317001">
    <property type="component" value="Chromosome"/>
</dbReference>
<evidence type="ECO:0000313" key="2">
    <source>
        <dbReference type="Proteomes" id="UP001317001"/>
    </source>
</evidence>
<dbReference type="EMBL" id="CP102382">
    <property type="protein sequence ID" value="UUV20244.1"/>
    <property type="molecule type" value="Genomic_DNA"/>
</dbReference>
<evidence type="ECO:0000313" key="1">
    <source>
        <dbReference type="EMBL" id="UUV20244.1"/>
    </source>
</evidence>
<reference evidence="1 2" key="1">
    <citation type="submission" date="2022-08" db="EMBL/GenBank/DDBJ databases">
        <title>Myroides zhujiangensis sp. nov., a novel bacterium isolated from sediment in the Pearl River Estuary.</title>
        <authorList>
            <person name="Cui L."/>
        </authorList>
    </citation>
    <scope>NUCLEOTIDE SEQUENCE [LARGE SCALE GENOMIC DNA]</scope>
    <source>
        <strain evidence="1 2">SCSIO 72103</strain>
    </source>
</reference>